<reference evidence="3 4" key="1">
    <citation type="submission" date="2018-06" db="EMBL/GenBank/DDBJ databases">
        <title>A transcriptomic atlas of mushroom development highlights an independent origin of complex multicellularity.</title>
        <authorList>
            <consortium name="DOE Joint Genome Institute"/>
            <person name="Krizsan K."/>
            <person name="Almasi E."/>
            <person name="Merenyi Z."/>
            <person name="Sahu N."/>
            <person name="Viragh M."/>
            <person name="Koszo T."/>
            <person name="Mondo S."/>
            <person name="Kiss B."/>
            <person name="Balint B."/>
            <person name="Kues U."/>
            <person name="Barry K."/>
            <person name="Hegedus J.C."/>
            <person name="Henrissat B."/>
            <person name="Johnson J."/>
            <person name="Lipzen A."/>
            <person name="Ohm R."/>
            <person name="Nagy I."/>
            <person name="Pangilinan J."/>
            <person name="Yan J."/>
            <person name="Xiong Y."/>
            <person name="Grigoriev I.V."/>
            <person name="Hibbett D.S."/>
            <person name="Nagy L.G."/>
        </authorList>
    </citation>
    <scope>NUCLEOTIDE SEQUENCE [LARGE SCALE GENOMIC DNA]</scope>
    <source>
        <strain evidence="3 4">SZMC22713</strain>
    </source>
</reference>
<proteinExistence type="predicted"/>
<feature type="region of interest" description="Disordered" evidence="1">
    <location>
        <begin position="107"/>
        <end position="188"/>
    </location>
</feature>
<accession>A0A4Y7Q0N1</accession>
<evidence type="ECO:0000313" key="3">
    <source>
        <dbReference type="EMBL" id="TDL21194.1"/>
    </source>
</evidence>
<dbReference type="AlphaFoldDB" id="A0A4Y7Q0N1"/>
<feature type="region of interest" description="Disordered" evidence="1">
    <location>
        <begin position="321"/>
        <end position="362"/>
    </location>
</feature>
<feature type="compositionally biased region" description="Polar residues" evidence="1">
    <location>
        <begin position="130"/>
        <end position="146"/>
    </location>
</feature>
<organism evidence="3 4">
    <name type="scientific">Rickenella mellea</name>
    <dbReference type="NCBI Taxonomy" id="50990"/>
    <lineage>
        <taxon>Eukaryota</taxon>
        <taxon>Fungi</taxon>
        <taxon>Dikarya</taxon>
        <taxon>Basidiomycota</taxon>
        <taxon>Agaricomycotina</taxon>
        <taxon>Agaricomycetes</taxon>
        <taxon>Hymenochaetales</taxon>
        <taxon>Rickenellaceae</taxon>
        <taxon>Rickenella</taxon>
    </lineage>
</organism>
<name>A0A4Y7Q0N1_9AGAM</name>
<keyword evidence="4" id="KW-1185">Reference proteome</keyword>
<dbReference type="CDD" id="cd00067">
    <property type="entry name" value="GAL4"/>
    <property type="match status" value="1"/>
</dbReference>
<dbReference type="GO" id="GO:0008270">
    <property type="term" value="F:zinc ion binding"/>
    <property type="evidence" value="ECO:0007669"/>
    <property type="project" value="InterPro"/>
</dbReference>
<sequence>MVTTGVLTLPNDNTDTGEFTSNSPLTPSRPTIPADSHCMQSYTRTPVLHTDETITSARSVRPEHWIKFRRRNPRPCGRCKKQKVRCEVTAPYSPELCGNCKTHGLTTCHTSQPDTGGRQLQRRRRRRNVYPSSSTALDDTNGGMTSESRHLPVARSSFAPWSPLPQSSSGLQSLAETQHSHPSSTGWMAANPIFSTHETDIQPTDIENLFPSERPYPYVSTLRAAPNPIFSAIQTEIPPRAIRNPQFLSETSHTSHTSHASSTGGTARSPMDNAFQTEFQPTTSGFGDVSRRPYVGQHTSASLRATSPLMQPFYFPWPYRTGSPDPTRGIAPSEPTPSPIHMASESAGPSQPRLTPKDAPDS</sequence>
<evidence type="ECO:0000256" key="1">
    <source>
        <dbReference type="SAM" id="MobiDB-lite"/>
    </source>
</evidence>
<feature type="region of interest" description="Disordered" evidence="1">
    <location>
        <begin position="1"/>
        <end position="36"/>
    </location>
</feature>
<dbReference type="PROSITE" id="PS50048">
    <property type="entry name" value="ZN2_CY6_FUNGAL_2"/>
    <property type="match status" value="1"/>
</dbReference>
<dbReference type="SUPFAM" id="SSF57701">
    <property type="entry name" value="Zn2/Cys6 DNA-binding domain"/>
    <property type="match status" value="1"/>
</dbReference>
<feature type="compositionally biased region" description="Low complexity" evidence="1">
    <location>
        <begin position="251"/>
        <end position="267"/>
    </location>
</feature>
<dbReference type="VEuPathDB" id="FungiDB:BD410DRAFT_307792"/>
<evidence type="ECO:0000259" key="2">
    <source>
        <dbReference type="PROSITE" id="PS50048"/>
    </source>
</evidence>
<feature type="compositionally biased region" description="Polar residues" evidence="1">
    <location>
        <begin position="175"/>
        <end position="186"/>
    </location>
</feature>
<dbReference type="EMBL" id="ML170182">
    <property type="protein sequence ID" value="TDL21194.1"/>
    <property type="molecule type" value="Genomic_DNA"/>
</dbReference>
<dbReference type="Proteomes" id="UP000294933">
    <property type="component" value="Unassembled WGS sequence"/>
</dbReference>
<dbReference type="GO" id="GO:0000981">
    <property type="term" value="F:DNA-binding transcription factor activity, RNA polymerase II-specific"/>
    <property type="evidence" value="ECO:0007669"/>
    <property type="project" value="InterPro"/>
</dbReference>
<feature type="compositionally biased region" description="Low complexity" evidence="1">
    <location>
        <begin position="164"/>
        <end position="174"/>
    </location>
</feature>
<dbReference type="PROSITE" id="PS00463">
    <property type="entry name" value="ZN2_CY6_FUNGAL_1"/>
    <property type="match status" value="1"/>
</dbReference>
<protein>
    <recommendedName>
        <fullName evidence="2">Zn(2)-C6 fungal-type domain-containing protein</fullName>
    </recommendedName>
</protein>
<gene>
    <name evidence="3" type="ORF">BD410DRAFT_307792</name>
</gene>
<dbReference type="Pfam" id="PF00172">
    <property type="entry name" value="Zn_clus"/>
    <property type="match status" value="1"/>
</dbReference>
<dbReference type="InterPro" id="IPR001138">
    <property type="entry name" value="Zn2Cys6_DnaBD"/>
</dbReference>
<feature type="region of interest" description="Disordered" evidence="1">
    <location>
        <begin position="250"/>
        <end position="272"/>
    </location>
</feature>
<dbReference type="InterPro" id="IPR036864">
    <property type="entry name" value="Zn2-C6_fun-type_DNA-bd_sf"/>
</dbReference>
<dbReference type="SMART" id="SM00066">
    <property type="entry name" value="GAL4"/>
    <property type="match status" value="1"/>
</dbReference>
<evidence type="ECO:0000313" key="4">
    <source>
        <dbReference type="Proteomes" id="UP000294933"/>
    </source>
</evidence>
<feature type="compositionally biased region" description="Polar residues" evidence="1">
    <location>
        <begin position="1"/>
        <end position="29"/>
    </location>
</feature>
<feature type="domain" description="Zn(2)-C6 fungal-type" evidence="2">
    <location>
        <begin position="75"/>
        <end position="110"/>
    </location>
</feature>